<dbReference type="Proteomes" id="UP000278437">
    <property type="component" value="Chromosome"/>
</dbReference>
<gene>
    <name evidence="2" type="ORF">STH12_00853</name>
</gene>
<evidence type="ECO:0000313" key="3">
    <source>
        <dbReference type="Proteomes" id="UP000278437"/>
    </source>
</evidence>
<evidence type="ECO:0000259" key="1">
    <source>
        <dbReference type="Pfam" id="PF12651"/>
    </source>
</evidence>
<proteinExistence type="predicted"/>
<name>A0ABM7D0T1_9GAMM</name>
<dbReference type="Pfam" id="PF12651">
    <property type="entry name" value="RHH_3"/>
    <property type="match status" value="1"/>
</dbReference>
<protein>
    <submittedName>
        <fullName evidence="2">Ribbon-helix-helix domain protein</fullName>
    </submittedName>
</protein>
<organism evidence="2 3">
    <name type="scientific">Shewanella khirikhana</name>
    <dbReference type="NCBI Taxonomy" id="1965282"/>
    <lineage>
        <taxon>Bacteria</taxon>
        <taxon>Pseudomonadati</taxon>
        <taxon>Pseudomonadota</taxon>
        <taxon>Gammaproteobacteria</taxon>
        <taxon>Alteromonadales</taxon>
        <taxon>Shewanellaceae</taxon>
        <taxon>Shewanella</taxon>
    </lineage>
</organism>
<dbReference type="SUPFAM" id="SSF47598">
    <property type="entry name" value="Ribbon-helix-helix"/>
    <property type="match status" value="1"/>
</dbReference>
<feature type="domain" description="Predicted DNA-binding protein ribbon-helix-helix" evidence="1">
    <location>
        <begin position="74"/>
        <end position="101"/>
    </location>
</feature>
<keyword evidence="3" id="KW-1185">Reference proteome</keyword>
<dbReference type="EMBL" id="CP020373">
    <property type="protein sequence ID" value="AZQ09989.1"/>
    <property type="molecule type" value="Genomic_DNA"/>
</dbReference>
<dbReference type="InterPro" id="IPR038733">
    <property type="entry name" value="Predicted_DNA_bind_prot_RHH"/>
</dbReference>
<sequence length="126" mass="14508">MNSSPYRQKILMSLTDLKRKKPKLDRDKISVEDFIEDANNYALGRPTIIDEEGRNLRIKLGLDKSTTKVYRHATFSLTTKSIEQLDDLAKQTGIAKSKLLRILIKEFHDKSSGEQHHILLRGEDDN</sequence>
<dbReference type="Gene3D" id="1.10.1220.10">
    <property type="entry name" value="Met repressor-like"/>
    <property type="match status" value="1"/>
</dbReference>
<accession>A0ABM7D0T1</accession>
<dbReference type="InterPro" id="IPR013321">
    <property type="entry name" value="Arc_rbn_hlx_hlx"/>
</dbReference>
<evidence type="ECO:0000313" key="2">
    <source>
        <dbReference type="EMBL" id="AZQ09989.1"/>
    </source>
</evidence>
<reference evidence="3" key="1">
    <citation type="submission" date="2017-03" db="EMBL/GenBank/DDBJ databases">
        <title>Full genome sequence of a non-lethal Shewanella isolate that potentiates virulence of Vibio parahaemolyticus causing acute hepatopancreatic necrosis disease (AHPND) in shrimp.</title>
        <authorList>
            <person name="Prachumwat A."/>
            <person name="Sritunyalucksana K."/>
        </authorList>
    </citation>
    <scope>NUCLEOTIDE SEQUENCE [LARGE SCALE GENOMIC DNA]</scope>
    <source>
        <strain evidence="3">TH2012</strain>
    </source>
</reference>
<dbReference type="InterPro" id="IPR010985">
    <property type="entry name" value="Ribbon_hlx_hlx"/>
</dbReference>